<name>A0AAC9LG01_9PSEU</name>
<feature type="compositionally biased region" description="Low complexity" evidence="1">
    <location>
        <begin position="830"/>
        <end position="855"/>
    </location>
</feature>
<feature type="region of interest" description="Disordered" evidence="1">
    <location>
        <begin position="165"/>
        <end position="219"/>
    </location>
</feature>
<feature type="compositionally biased region" description="Low complexity" evidence="1">
    <location>
        <begin position="940"/>
        <end position="950"/>
    </location>
</feature>
<feature type="compositionally biased region" description="Polar residues" evidence="1">
    <location>
        <begin position="584"/>
        <end position="594"/>
    </location>
</feature>
<organism evidence="2 3">
    <name type="scientific">Actinoalloteichus fjordicus</name>
    <dbReference type="NCBI Taxonomy" id="1612552"/>
    <lineage>
        <taxon>Bacteria</taxon>
        <taxon>Bacillati</taxon>
        <taxon>Actinomycetota</taxon>
        <taxon>Actinomycetes</taxon>
        <taxon>Pseudonocardiales</taxon>
        <taxon>Pseudonocardiaceae</taxon>
        <taxon>Actinoalloteichus</taxon>
    </lineage>
</organism>
<feature type="compositionally biased region" description="Low complexity" evidence="1">
    <location>
        <begin position="398"/>
        <end position="412"/>
    </location>
</feature>
<feature type="compositionally biased region" description="Basic and acidic residues" evidence="1">
    <location>
        <begin position="604"/>
        <end position="619"/>
    </location>
</feature>
<reference evidence="3" key="1">
    <citation type="submission" date="2016-06" db="EMBL/GenBank/DDBJ databases">
        <title>Complete genome sequence of Actinoalloteichus fjordicus DSM 46855 (=ADI127-17), type strain of the new species Actinoalloteichus fjordicus.</title>
        <authorList>
            <person name="Ruckert C."/>
            <person name="Nouioui I."/>
            <person name="Willmese J."/>
            <person name="van Wezel G."/>
            <person name="Klenk H.-P."/>
            <person name="Kalinowski J."/>
            <person name="Zotchev S.B."/>
        </authorList>
    </citation>
    <scope>NUCLEOTIDE SEQUENCE [LARGE SCALE GENOMIC DNA]</scope>
    <source>
        <strain evidence="3">ADI127-7</strain>
    </source>
</reference>
<evidence type="ECO:0000256" key="1">
    <source>
        <dbReference type="SAM" id="MobiDB-lite"/>
    </source>
</evidence>
<feature type="compositionally biased region" description="Low complexity" evidence="1">
    <location>
        <begin position="988"/>
        <end position="1014"/>
    </location>
</feature>
<dbReference type="KEGG" id="acad:UA74_20770"/>
<evidence type="ECO:0008006" key="4">
    <source>
        <dbReference type="Google" id="ProtNLM"/>
    </source>
</evidence>
<dbReference type="AlphaFoldDB" id="A0AAC9LG01"/>
<feature type="region of interest" description="Disordered" evidence="1">
    <location>
        <begin position="1073"/>
        <end position="1131"/>
    </location>
</feature>
<feature type="compositionally biased region" description="Low complexity" evidence="1">
    <location>
        <begin position="901"/>
        <end position="914"/>
    </location>
</feature>
<feature type="compositionally biased region" description="Gly residues" evidence="1">
    <location>
        <begin position="1102"/>
        <end position="1126"/>
    </location>
</feature>
<dbReference type="Proteomes" id="UP000185511">
    <property type="component" value="Chromosome"/>
</dbReference>
<protein>
    <recommendedName>
        <fullName evidence="4">Syndecan 1</fullName>
    </recommendedName>
</protein>
<proteinExistence type="predicted"/>
<evidence type="ECO:0000313" key="3">
    <source>
        <dbReference type="Proteomes" id="UP000185511"/>
    </source>
</evidence>
<dbReference type="RefSeq" id="WP_075741770.1">
    <property type="nucleotide sequence ID" value="NZ_CP016076.1"/>
</dbReference>
<accession>A0AAC9LG01</accession>
<feature type="compositionally biased region" description="Polar residues" evidence="1">
    <location>
        <begin position="624"/>
        <end position="640"/>
    </location>
</feature>
<feature type="compositionally biased region" description="Low complexity" evidence="1">
    <location>
        <begin position="203"/>
        <end position="219"/>
    </location>
</feature>
<feature type="compositionally biased region" description="Low complexity" evidence="1">
    <location>
        <begin position="271"/>
        <end position="281"/>
    </location>
</feature>
<keyword evidence="3" id="KW-1185">Reference proteome</keyword>
<feature type="compositionally biased region" description="Low complexity" evidence="1">
    <location>
        <begin position="875"/>
        <end position="886"/>
    </location>
</feature>
<feature type="compositionally biased region" description="Low complexity" evidence="1">
    <location>
        <begin position="542"/>
        <end position="552"/>
    </location>
</feature>
<feature type="region of interest" description="Disordered" evidence="1">
    <location>
        <begin position="901"/>
        <end position="1021"/>
    </location>
</feature>
<gene>
    <name evidence="2" type="ORF">UA74_20770</name>
</gene>
<feature type="compositionally biased region" description="Polar residues" evidence="1">
    <location>
        <begin position="23"/>
        <end position="34"/>
    </location>
</feature>
<feature type="compositionally biased region" description="Basic and acidic residues" evidence="1">
    <location>
        <begin position="513"/>
        <end position="534"/>
    </location>
</feature>
<feature type="region of interest" description="Disordered" evidence="1">
    <location>
        <begin position="271"/>
        <end position="886"/>
    </location>
</feature>
<feature type="compositionally biased region" description="Low complexity" evidence="1">
    <location>
        <begin position="751"/>
        <end position="765"/>
    </location>
</feature>
<sequence>MAWWSRLLRSRARADGAGRRSSGTAETGAASNRTWEPARGLAADVGSVADSGADSGDLASAGPAGVESGSAAAWDGGWRALAPLSGVIQRSPAGVSDGIRFRTGLAAWQNPRLGGELGHLVSPAAPAGLIGGLLRPVDRAEGGAERTAGGPPLVRLATVPRDATEAARSAPLLSRAPTSGESGPSAGAVVRRPAGPAVSDAAVSDPGVSGPAVSVGSPSDAASVARYDSAVAAEPVRARPVGPSLIVARAIRPLRSLPAVDVPVRSASTAAAARGSAEPPAVGRPDRAAAPTLGRDGGPRTAADANAGSAPVPPTDSGGAGGRPDDSDPLPSTPVVRARSASPADGTRRGLGAPLSNPPTAVQRAERTSGRLGPSGTAADAVRGRFAAPSSPARSRVGLGSPLTALPPSALPVTSSPTSAGRPAATADQRGPRPSGVEHAAELPQPGRTGPTSSSAGPSEQAAPLGSGADRRPTRQETSGTAAHEAETQDSPRSPAPRIESAADGPTAALLGREPDPRPSGEDRSAASPPDRDGPGPIVQRAGAEAGGSASDGARHGRGPARGAPTGSEGSGLAPVPADGGSSKGPTPEQTAGTDASARLAGSDPRRSDGRRDVSDRLPLDPSTVDSGSSGASGALQTDRSLLGADVGAAGAGQPIAEPLGRESGTEPASLPVVQPVQRSEIATGSAVRTAAGLPLHTAAGPSTSHPAADRAAGGQAGEPRPTAVSEESGGRRRPGGPSAGQATLPPAPPDHGAAPPSAASGEAARLGRPAVSRTRRVGLLGDRPLRPAVPSAVQRAVAGPTGDGRGDETATRPPAPVVPLRWTRSAQSAVPADPVADATADPAPARPSGRSSSSAERRRAARRGRAGARDLRPGAEGAGATTASGADSIAARGADAFAASGADSNAASGAGSSTAGGAGFSAERGAKPPAVKGTKPPDASGAAGSARAGTPPLTRQAPISQAPISRVSPVSPGRPGSILQRRSEAWARPSAQAAATVSAARAGAAPQALRTAPVETRAVDGTTVSRPAVVLPAPPADQSGPAAPVARARAVPAGLPPPQPVPIPGVPITVSRSPQLARHVGPDVGPDVADDRRPAAPPGLAGTGAASGTGVASGLGMASGPGGGSAARSGAELDDLARRLLDPVSRLLRAELRHGRERIGRLHDRRR</sequence>
<feature type="compositionally biased region" description="Low complexity" evidence="1">
    <location>
        <begin position="644"/>
        <end position="653"/>
    </location>
</feature>
<dbReference type="EMBL" id="CP016076">
    <property type="protein sequence ID" value="APU16179.1"/>
    <property type="molecule type" value="Genomic_DNA"/>
</dbReference>
<feature type="region of interest" description="Disordered" evidence="1">
    <location>
        <begin position="10"/>
        <end position="43"/>
    </location>
</feature>
<evidence type="ECO:0000313" key="2">
    <source>
        <dbReference type="EMBL" id="APU16179.1"/>
    </source>
</evidence>